<evidence type="ECO:0000256" key="1">
    <source>
        <dbReference type="ARBA" id="ARBA00004173"/>
    </source>
</evidence>
<organism evidence="8 9">
    <name type="scientific">Acrodontium crateriforme</name>
    <dbReference type="NCBI Taxonomy" id="150365"/>
    <lineage>
        <taxon>Eukaryota</taxon>
        <taxon>Fungi</taxon>
        <taxon>Dikarya</taxon>
        <taxon>Ascomycota</taxon>
        <taxon>Pezizomycotina</taxon>
        <taxon>Dothideomycetes</taxon>
        <taxon>Dothideomycetidae</taxon>
        <taxon>Mycosphaerellales</taxon>
        <taxon>Teratosphaeriaceae</taxon>
        <taxon>Acrodontium</taxon>
    </lineage>
</organism>
<dbReference type="Proteomes" id="UP001303373">
    <property type="component" value="Chromosome 9"/>
</dbReference>
<feature type="compositionally biased region" description="Basic and acidic residues" evidence="7">
    <location>
        <begin position="59"/>
        <end position="82"/>
    </location>
</feature>
<dbReference type="InterPro" id="IPR018305">
    <property type="entry name" value="Ribosomal_m50"/>
</dbReference>
<reference evidence="8 9" key="1">
    <citation type="submission" date="2023-11" db="EMBL/GenBank/DDBJ databases">
        <title>An acidophilic fungus is an integral part of prey digestion in a carnivorous sundew plant.</title>
        <authorList>
            <person name="Tsai I.J."/>
        </authorList>
    </citation>
    <scope>NUCLEOTIDE SEQUENCE [LARGE SCALE GENOMIC DNA]</scope>
    <source>
        <strain evidence="8">169a</strain>
    </source>
</reference>
<dbReference type="AlphaFoldDB" id="A0AAQ3M6N9"/>
<keyword evidence="3" id="KW-0689">Ribosomal protein</keyword>
<comment type="subcellular location">
    <subcellularLocation>
        <location evidence="1">Mitochondrion</location>
    </subcellularLocation>
</comment>
<dbReference type="GO" id="GO:0005840">
    <property type="term" value="C:ribosome"/>
    <property type="evidence" value="ECO:0007669"/>
    <property type="project" value="UniProtKB-KW"/>
</dbReference>
<evidence type="ECO:0000256" key="4">
    <source>
        <dbReference type="ARBA" id="ARBA00023128"/>
    </source>
</evidence>
<accession>A0AAQ3M6N9</accession>
<dbReference type="Pfam" id="PF10501">
    <property type="entry name" value="Ribosomal_L50"/>
    <property type="match status" value="1"/>
</dbReference>
<feature type="region of interest" description="Disordered" evidence="7">
    <location>
        <begin position="58"/>
        <end position="83"/>
    </location>
</feature>
<gene>
    <name evidence="8" type="ORF">R9X50_00570000</name>
</gene>
<dbReference type="GO" id="GO:0005739">
    <property type="term" value="C:mitochondrion"/>
    <property type="evidence" value="ECO:0007669"/>
    <property type="project" value="UniProtKB-SubCell"/>
</dbReference>
<evidence type="ECO:0000256" key="7">
    <source>
        <dbReference type="SAM" id="MobiDB-lite"/>
    </source>
</evidence>
<name>A0AAQ3M6N9_9PEZI</name>
<comment type="similarity">
    <text evidence="2">Belongs to the mitochondrion-specific ribosomal protein mL50 family.</text>
</comment>
<evidence type="ECO:0000256" key="3">
    <source>
        <dbReference type="ARBA" id="ARBA00022980"/>
    </source>
</evidence>
<keyword evidence="9" id="KW-1185">Reference proteome</keyword>
<evidence type="ECO:0000256" key="5">
    <source>
        <dbReference type="ARBA" id="ARBA00023274"/>
    </source>
</evidence>
<evidence type="ECO:0000256" key="2">
    <source>
        <dbReference type="ARBA" id="ARBA00008860"/>
    </source>
</evidence>
<protein>
    <recommendedName>
        <fullName evidence="6">Large ribosomal subunit protein mL50</fullName>
    </recommendedName>
</protein>
<dbReference type="EMBL" id="CP138588">
    <property type="protein sequence ID" value="WPH02832.1"/>
    <property type="molecule type" value="Genomic_DNA"/>
</dbReference>
<sequence length="379" mass="43566">MRTARTAERALRLVVDGPRAQYVCQSCRLHAARQFSTTSRHAVEMPWLKQMQQNLFGSKESRESDKIREEKQQKKIADDNKEGISTAPYETTVKGDQVYRVARLIDPSSNKDYIPAENWNRLERVGSEAWVKKRADKGEKYTGFLPRKPVELDNAQWQLLLKNVVVEVLTLAKNHRDVGQVVYRTHPGQLSVKHSQDVKIKLDQDGEAATVEFFGKLTEESILSHLSRELPEDLASTNGRKLALLENLRRGVAEEPAETAETMEWMNLRLENAEAKFYIVKRILQITGKRLSDPVVSRATTVEDLYNAYRAPIVPKKLHQQPQIKEVKVSIPNVKVHKKKQTTMHQEQEIGRWKIIEQELEKRRLPVKGPKLRGARVCL</sequence>
<evidence type="ECO:0000313" key="8">
    <source>
        <dbReference type="EMBL" id="WPH02832.1"/>
    </source>
</evidence>
<keyword evidence="4" id="KW-0496">Mitochondrion</keyword>
<keyword evidence="5" id="KW-0687">Ribonucleoprotein</keyword>
<evidence type="ECO:0000313" key="9">
    <source>
        <dbReference type="Proteomes" id="UP001303373"/>
    </source>
</evidence>
<dbReference type="GO" id="GO:1990904">
    <property type="term" value="C:ribonucleoprotein complex"/>
    <property type="evidence" value="ECO:0007669"/>
    <property type="project" value="UniProtKB-KW"/>
</dbReference>
<evidence type="ECO:0000256" key="6">
    <source>
        <dbReference type="ARBA" id="ARBA00035183"/>
    </source>
</evidence>
<proteinExistence type="inferred from homology"/>